<comment type="caution">
    <text evidence="1">The sequence shown here is derived from an EMBL/GenBank/DDBJ whole genome shotgun (WGS) entry which is preliminary data.</text>
</comment>
<proteinExistence type="predicted"/>
<organism evidence="1 2">
    <name type="scientific">Pseudomonas kribbensis</name>
    <dbReference type="NCBI Taxonomy" id="1628086"/>
    <lineage>
        <taxon>Bacteria</taxon>
        <taxon>Pseudomonadati</taxon>
        <taxon>Pseudomonadota</taxon>
        <taxon>Gammaproteobacteria</taxon>
        <taxon>Pseudomonadales</taxon>
        <taxon>Pseudomonadaceae</taxon>
        <taxon>Pseudomonas</taxon>
    </lineage>
</organism>
<dbReference type="RefSeq" id="WP_134827194.1">
    <property type="nucleotide sequence ID" value="NZ_SPDQ01000017.1"/>
</dbReference>
<name>A0A4Y8VF91_9PSED</name>
<dbReference type="EMBL" id="SPDQ01000017">
    <property type="protein sequence ID" value="TFH79390.1"/>
    <property type="molecule type" value="Genomic_DNA"/>
</dbReference>
<evidence type="ECO:0000313" key="2">
    <source>
        <dbReference type="Proteomes" id="UP000297555"/>
    </source>
</evidence>
<dbReference type="AlphaFoldDB" id="A0A4Y8VF91"/>
<protein>
    <submittedName>
        <fullName evidence="1">Uncharacterized protein</fullName>
    </submittedName>
</protein>
<sequence length="224" mass="24690">MNEPILMPRWLPTLTQVLCEDQPEVLHQRIHGFEDTLSLRPIHRWQADVVVPMLCEALPKHRQALLALQSLHQRAALGLSGRQGEWRATLKPVLLALYRQAYAYDAAYAQAHASAMTYGLAPTNTAMIAEHFGDAEAFAVYYAQLNTDASASAFAQAHATANVEISSRAFAADDADAYAQVCAASARVYVWASAPTDEQRRVLFNHLAEGLVRHLQSHPTGETT</sequence>
<gene>
    <name evidence="1" type="ORF">E4J90_16345</name>
</gene>
<reference evidence="1 2" key="1">
    <citation type="submission" date="2019-03" db="EMBL/GenBank/DDBJ databases">
        <title>Draft genome sequence of humic substances-degrading Pseudomonas kribbensis CHA-19 from forest soil.</title>
        <authorList>
            <person name="Kim D."/>
        </authorList>
    </citation>
    <scope>NUCLEOTIDE SEQUENCE [LARGE SCALE GENOMIC DNA]</scope>
    <source>
        <strain evidence="1 2">CHA-19</strain>
    </source>
</reference>
<accession>A0A4Y8VF91</accession>
<dbReference type="OrthoDB" id="7031197at2"/>
<dbReference type="Proteomes" id="UP000297555">
    <property type="component" value="Unassembled WGS sequence"/>
</dbReference>
<evidence type="ECO:0000313" key="1">
    <source>
        <dbReference type="EMBL" id="TFH79390.1"/>
    </source>
</evidence>